<dbReference type="InterPro" id="IPR001412">
    <property type="entry name" value="aa-tRNA-synth_I_CS"/>
</dbReference>
<dbReference type="Pfam" id="PF08264">
    <property type="entry name" value="Anticodon_1"/>
    <property type="match status" value="1"/>
</dbReference>
<organism evidence="15 16">
    <name type="scientific">Geotoga petraea</name>
    <dbReference type="NCBI Taxonomy" id="28234"/>
    <lineage>
        <taxon>Bacteria</taxon>
        <taxon>Thermotogati</taxon>
        <taxon>Thermotogota</taxon>
        <taxon>Thermotogae</taxon>
        <taxon>Petrotogales</taxon>
        <taxon>Petrotogaceae</taxon>
        <taxon>Geotoga</taxon>
    </lineage>
</organism>
<dbReference type="Gene3D" id="1.10.10.830">
    <property type="entry name" value="Ile-tRNA synthetase CP2 domain-like"/>
    <property type="match status" value="1"/>
</dbReference>
<dbReference type="PANTHER" id="PTHR42765">
    <property type="entry name" value="SOLEUCYL-TRNA SYNTHETASE"/>
    <property type="match status" value="1"/>
</dbReference>
<dbReference type="Pfam" id="PF00133">
    <property type="entry name" value="tRNA-synt_1"/>
    <property type="match status" value="1"/>
</dbReference>
<dbReference type="SUPFAM" id="SSF47323">
    <property type="entry name" value="Anticodon-binding domain of a subclass of class I aminoacyl-tRNA synthetases"/>
    <property type="match status" value="1"/>
</dbReference>
<gene>
    <name evidence="11" type="primary">ileS</name>
    <name evidence="15" type="ORF">SAMN04488588_1855</name>
</gene>
<dbReference type="GO" id="GO:0005829">
    <property type="term" value="C:cytosol"/>
    <property type="evidence" value="ECO:0007669"/>
    <property type="project" value="TreeGrafter"/>
</dbReference>
<evidence type="ECO:0000259" key="13">
    <source>
        <dbReference type="Pfam" id="PF06827"/>
    </source>
</evidence>
<keyword evidence="11" id="KW-0862">Zinc</keyword>
<evidence type="ECO:0000259" key="14">
    <source>
        <dbReference type="Pfam" id="PF08264"/>
    </source>
</evidence>
<evidence type="ECO:0000256" key="2">
    <source>
        <dbReference type="ARBA" id="ARBA00022490"/>
    </source>
</evidence>
<dbReference type="CDD" id="cd07960">
    <property type="entry name" value="Anticodon_Ia_Ile_BEm"/>
    <property type="match status" value="1"/>
</dbReference>
<evidence type="ECO:0000256" key="3">
    <source>
        <dbReference type="ARBA" id="ARBA00022598"/>
    </source>
</evidence>
<reference evidence="15 16" key="1">
    <citation type="submission" date="2016-10" db="EMBL/GenBank/DDBJ databases">
        <authorList>
            <person name="de Groot N.N."/>
        </authorList>
    </citation>
    <scope>NUCLEOTIDE SEQUENCE [LARGE SCALE GENOMIC DNA]</scope>
    <source>
        <strain evidence="15 16">WG14</strain>
    </source>
</reference>
<dbReference type="PROSITE" id="PS00178">
    <property type="entry name" value="AA_TRNA_LIGASE_I"/>
    <property type="match status" value="1"/>
</dbReference>
<dbReference type="GO" id="GO:0004822">
    <property type="term" value="F:isoleucine-tRNA ligase activity"/>
    <property type="evidence" value="ECO:0007669"/>
    <property type="project" value="UniProtKB-UniRule"/>
</dbReference>
<keyword evidence="5 11" id="KW-0547">Nucleotide-binding</keyword>
<dbReference type="InterPro" id="IPR009008">
    <property type="entry name" value="Val/Leu/Ile-tRNA-synth_edit"/>
</dbReference>
<dbReference type="EC" id="6.1.1.5" evidence="11"/>
<keyword evidence="6 11" id="KW-0067">ATP-binding</keyword>
<dbReference type="InterPro" id="IPR014729">
    <property type="entry name" value="Rossmann-like_a/b/a_fold"/>
</dbReference>
<feature type="domain" description="Zinc finger FPG/IleRS-type" evidence="13">
    <location>
        <begin position="882"/>
        <end position="910"/>
    </location>
</feature>
<comment type="subcellular location">
    <subcellularLocation>
        <location evidence="11">Cytoplasm</location>
    </subcellularLocation>
</comment>
<keyword evidence="8 11" id="KW-0030">Aminoacyl-tRNA synthetase</keyword>
<dbReference type="HAMAP" id="MF_02002">
    <property type="entry name" value="Ile_tRNA_synth_type1"/>
    <property type="match status" value="1"/>
</dbReference>
<sequence length="918" mass="106687">MEYKDTLNLPKTNFKMKANLKGKEPLQLKTWKKLDLENLVREERKDAPKFLLHDGPPYANGDIHMGHALNKILKDIVIKYKTLQGFNTPYVPGWDTHGLPIEHKVTTEMGEEAKHKSKIEIRKASEKYAMKHYKKQRDEFIRLGIRGDWEHPYLTLHHEYEAAVLDTLKSLVDSGNVYRNKKPIYWCSECETALAEAEVEYHDHTSPSIYVKFEYEPNTYMVIWTTTPWTLPANVAIAAHKDFEYAKIKVNGEYWILAKDLIEKTLKAAKIEDYEIVDTFKGSELEGKTAKHPFIDRESQLVLADYVTLEDGTGLVHTAPGHGNEDYITGLKYKLPVISPVDHQGKFTNEVPKYEGMKIWDANNVIIEDLRESGHLVAVEKIEHSYPHCWRCKSPLIFRATEQWFIGVDHNNLRNKVLEEVDKVKWIPDWGEKRFKGMVNDKPDWCISRQRAWGIPIPAVYCEDCGEVSLTTEQLDHVIKIVEKEGTNAWFTKDVNELIPEGFKCPKCGGTHFKKEEDILDVWVDSGSSWEAVVNKREELNKYPVDLYLEGSDQHRGWFQSSIFLSVGKNGIAPYQQVLTHGFVKDQEGKKMSKSMGNVISPLEIIDQYGADILRLWVASADYRGDIKISYDILKQQTEVYRKFRNTVRFLLGNISDFDPTTDYVKYEDMYEIDKWAMTKLHELIKNVTDAYDNYGFYRVHHMLSRFCTIDMSSIYLDIIKDRIYTEGKKSKLRRSAQTAMYEIALALTKMMTPILSFTAEEVYRYLPEKAQRFETVQLEEWPEFKEEYMDEKIISKWEKILELREDVTKALEEKRRDKFIGNSLDAKVIVETKNEELKELLKEYDNYLLSDVFITSQFELGEVDEGYNGNVSKVKVVKAEGKKCERCWKVDPKTGEDSDHPETCPRCAAVLRGEREN</sequence>
<keyword evidence="7 11" id="KW-0648">Protein biosynthesis</keyword>
<dbReference type="FunFam" id="1.10.730.20:FF:000001">
    <property type="entry name" value="Isoleucine--tRNA ligase"/>
    <property type="match status" value="1"/>
</dbReference>
<dbReference type="STRING" id="28234.SAMN04488588_1855"/>
<evidence type="ECO:0000256" key="6">
    <source>
        <dbReference type="ARBA" id="ARBA00022840"/>
    </source>
</evidence>
<feature type="domain" description="Methionyl/Valyl/Leucyl/Isoleucyl-tRNA synthetase anticodon-binding" evidence="14">
    <location>
        <begin position="674"/>
        <end position="830"/>
    </location>
</feature>
<name>A0A1G6PNZ9_9BACT</name>
<dbReference type="InterPro" id="IPR002301">
    <property type="entry name" value="Ile-tRNA-ligase"/>
</dbReference>
<keyword evidence="4 11" id="KW-0479">Metal-binding</keyword>
<comment type="domain">
    <text evidence="11">IleRS has two distinct active sites: one for aminoacylation and one for editing. The misactivated valine is translocated from the active site to the editing site, which sterically excludes the correctly activated isoleucine. The single editing site contains two valyl binding pockets, one specific for each substrate (Val-AMP or Val-tRNA(Ile)).</text>
</comment>
<dbReference type="InterPro" id="IPR023585">
    <property type="entry name" value="Ile-tRNA-ligase_type1"/>
</dbReference>
<evidence type="ECO:0000256" key="5">
    <source>
        <dbReference type="ARBA" id="ARBA00022741"/>
    </source>
</evidence>
<proteinExistence type="inferred from homology"/>
<feature type="binding site" evidence="11">
    <location>
        <position position="888"/>
    </location>
    <ligand>
        <name>Zn(2+)</name>
        <dbReference type="ChEBI" id="CHEBI:29105"/>
    </ligand>
</feature>
<feature type="binding site" evidence="11">
    <location>
        <position position="905"/>
    </location>
    <ligand>
        <name>Zn(2+)</name>
        <dbReference type="ChEBI" id="CHEBI:29105"/>
    </ligand>
</feature>
<keyword evidence="3 11" id="KW-0436">Ligase</keyword>
<keyword evidence="2 11" id="KW-0963">Cytoplasm</keyword>
<feature type="binding site" evidence="11">
    <location>
        <position position="594"/>
    </location>
    <ligand>
        <name>ATP</name>
        <dbReference type="ChEBI" id="CHEBI:30616"/>
    </ligand>
</feature>
<dbReference type="GO" id="GO:0006428">
    <property type="term" value="P:isoleucyl-tRNA aminoacylation"/>
    <property type="evidence" value="ECO:0007669"/>
    <property type="project" value="UniProtKB-UniRule"/>
</dbReference>
<protein>
    <recommendedName>
        <fullName evidence="11">Isoleucine--tRNA ligase</fullName>
        <ecNumber evidence="11">6.1.1.5</ecNumber>
    </recommendedName>
    <alternativeName>
        <fullName evidence="11">Isoleucyl-tRNA synthetase</fullName>
        <shortName evidence="11">IleRS</shortName>
    </alternativeName>
</protein>
<evidence type="ECO:0000256" key="7">
    <source>
        <dbReference type="ARBA" id="ARBA00022917"/>
    </source>
</evidence>
<dbReference type="AlphaFoldDB" id="A0A1G6PNZ9"/>
<dbReference type="Gene3D" id="3.90.740.10">
    <property type="entry name" value="Valyl/Leucyl/Isoleucyl-tRNA synthetase, editing domain"/>
    <property type="match status" value="1"/>
</dbReference>
<comment type="cofactor">
    <cofactor evidence="11">
        <name>Zn(2+)</name>
        <dbReference type="ChEBI" id="CHEBI:29105"/>
    </cofactor>
    <text evidence="11">Binds 1 zinc ion per subunit.</text>
</comment>
<evidence type="ECO:0000313" key="15">
    <source>
        <dbReference type="EMBL" id="SDC81097.1"/>
    </source>
</evidence>
<dbReference type="PANTHER" id="PTHR42765:SF1">
    <property type="entry name" value="ISOLEUCINE--TRNA LIGASE, MITOCHONDRIAL"/>
    <property type="match status" value="1"/>
</dbReference>
<feature type="short sequence motif" description="'HIGH' region" evidence="11">
    <location>
        <begin position="57"/>
        <end position="67"/>
    </location>
</feature>
<comment type="catalytic activity">
    <reaction evidence="10 11">
        <text>tRNA(Ile) + L-isoleucine + ATP = L-isoleucyl-tRNA(Ile) + AMP + diphosphate</text>
        <dbReference type="Rhea" id="RHEA:11060"/>
        <dbReference type="Rhea" id="RHEA-COMP:9666"/>
        <dbReference type="Rhea" id="RHEA-COMP:9695"/>
        <dbReference type="ChEBI" id="CHEBI:30616"/>
        <dbReference type="ChEBI" id="CHEBI:33019"/>
        <dbReference type="ChEBI" id="CHEBI:58045"/>
        <dbReference type="ChEBI" id="CHEBI:78442"/>
        <dbReference type="ChEBI" id="CHEBI:78528"/>
        <dbReference type="ChEBI" id="CHEBI:456215"/>
        <dbReference type="EC" id="6.1.1.5"/>
    </reaction>
</comment>
<feature type="short sequence motif" description="'KMSKS' region" evidence="11">
    <location>
        <begin position="591"/>
        <end position="595"/>
    </location>
</feature>
<evidence type="ECO:0000256" key="9">
    <source>
        <dbReference type="ARBA" id="ARBA00025217"/>
    </source>
</evidence>
<dbReference type="InterPro" id="IPR010663">
    <property type="entry name" value="Znf_FPG/IleRS"/>
</dbReference>
<comment type="subunit">
    <text evidence="11">Monomer.</text>
</comment>
<accession>A0A1G6PNZ9</accession>
<evidence type="ECO:0000256" key="10">
    <source>
        <dbReference type="ARBA" id="ARBA00048359"/>
    </source>
</evidence>
<dbReference type="SUPFAM" id="SSF50677">
    <property type="entry name" value="ValRS/IleRS/LeuRS editing domain"/>
    <property type="match status" value="1"/>
</dbReference>
<comment type="function">
    <text evidence="9 11">Catalyzes the attachment of isoleucine to tRNA(Ile). As IleRS can inadvertently accommodate and process structurally similar amino acids such as valine, to avoid such errors it has two additional distinct tRNA(Ile)-dependent editing activities. One activity is designated as 'pretransfer' editing and involves the hydrolysis of activated Val-AMP. The other activity is designated 'posttransfer' editing and involves deacylation of mischarged Val-tRNA(Ile).</text>
</comment>
<dbReference type="Gene3D" id="1.10.730.20">
    <property type="match status" value="1"/>
</dbReference>
<dbReference type="GO" id="GO:0008270">
    <property type="term" value="F:zinc ion binding"/>
    <property type="evidence" value="ECO:0007669"/>
    <property type="project" value="UniProtKB-UniRule"/>
</dbReference>
<dbReference type="Proteomes" id="UP000199322">
    <property type="component" value="Unassembled WGS sequence"/>
</dbReference>
<dbReference type="InterPro" id="IPR050081">
    <property type="entry name" value="Ile-tRNA_ligase"/>
</dbReference>
<evidence type="ECO:0000256" key="11">
    <source>
        <dbReference type="HAMAP-Rule" id="MF_02002"/>
    </source>
</evidence>
<feature type="binding site" evidence="11">
    <location>
        <position position="550"/>
    </location>
    <ligand>
        <name>L-isoleucyl-5'-AMP</name>
        <dbReference type="ChEBI" id="CHEBI:178002"/>
    </ligand>
</feature>
<feature type="binding site" evidence="11">
    <location>
        <position position="908"/>
    </location>
    <ligand>
        <name>Zn(2+)</name>
        <dbReference type="ChEBI" id="CHEBI:29105"/>
    </ligand>
</feature>
<dbReference type="InterPro" id="IPR002300">
    <property type="entry name" value="aa-tRNA-synth_Ia"/>
</dbReference>
<evidence type="ECO:0000256" key="1">
    <source>
        <dbReference type="ARBA" id="ARBA00006887"/>
    </source>
</evidence>
<evidence type="ECO:0000256" key="8">
    <source>
        <dbReference type="ARBA" id="ARBA00023146"/>
    </source>
</evidence>
<evidence type="ECO:0000259" key="12">
    <source>
        <dbReference type="Pfam" id="PF00133"/>
    </source>
</evidence>
<dbReference type="InterPro" id="IPR033708">
    <property type="entry name" value="Anticodon_Ile_BEm"/>
</dbReference>
<dbReference type="InterPro" id="IPR009080">
    <property type="entry name" value="tRNAsynth_Ia_anticodon-bd"/>
</dbReference>
<evidence type="ECO:0000313" key="16">
    <source>
        <dbReference type="Proteomes" id="UP000199322"/>
    </source>
</evidence>
<dbReference type="RefSeq" id="WP_091405136.1">
    <property type="nucleotide sequence ID" value="NZ_FMYV01000008.1"/>
</dbReference>
<dbReference type="GO" id="GO:0002161">
    <property type="term" value="F:aminoacyl-tRNA deacylase activity"/>
    <property type="evidence" value="ECO:0007669"/>
    <property type="project" value="InterPro"/>
</dbReference>
<feature type="domain" description="Aminoacyl-tRNA synthetase class Ia" evidence="12">
    <location>
        <begin position="28"/>
        <end position="630"/>
    </location>
</feature>
<dbReference type="GO" id="GO:0005524">
    <property type="term" value="F:ATP binding"/>
    <property type="evidence" value="ECO:0007669"/>
    <property type="project" value="UniProtKB-UniRule"/>
</dbReference>
<keyword evidence="16" id="KW-1185">Reference proteome</keyword>
<dbReference type="SUPFAM" id="SSF52374">
    <property type="entry name" value="Nucleotidylyl transferase"/>
    <property type="match status" value="1"/>
</dbReference>
<dbReference type="CDD" id="cd00818">
    <property type="entry name" value="IleRS_core"/>
    <property type="match status" value="1"/>
</dbReference>
<feature type="binding site" evidence="11">
    <location>
        <position position="885"/>
    </location>
    <ligand>
        <name>Zn(2+)</name>
        <dbReference type="ChEBI" id="CHEBI:29105"/>
    </ligand>
</feature>
<dbReference type="InterPro" id="IPR013155">
    <property type="entry name" value="M/V/L/I-tRNA-synth_anticd-bd"/>
</dbReference>
<dbReference type="EMBL" id="FMYV01000008">
    <property type="protein sequence ID" value="SDC81097.1"/>
    <property type="molecule type" value="Genomic_DNA"/>
</dbReference>
<dbReference type="GO" id="GO:0000049">
    <property type="term" value="F:tRNA binding"/>
    <property type="evidence" value="ECO:0007669"/>
    <property type="project" value="InterPro"/>
</dbReference>
<dbReference type="PRINTS" id="PR00984">
    <property type="entry name" value="TRNASYNTHILE"/>
</dbReference>
<dbReference type="Pfam" id="PF06827">
    <property type="entry name" value="zf-FPG_IleRS"/>
    <property type="match status" value="1"/>
</dbReference>
<dbReference type="Gene3D" id="3.40.50.620">
    <property type="entry name" value="HUPs"/>
    <property type="match status" value="2"/>
</dbReference>
<comment type="similarity">
    <text evidence="1 11">Belongs to the class-I aminoacyl-tRNA synthetase family. IleS type 1 subfamily.</text>
</comment>
<dbReference type="NCBIfam" id="TIGR00392">
    <property type="entry name" value="ileS"/>
    <property type="match status" value="1"/>
</dbReference>
<evidence type="ECO:0000256" key="4">
    <source>
        <dbReference type="ARBA" id="ARBA00022723"/>
    </source>
</evidence>